<evidence type="ECO:0000313" key="1">
    <source>
        <dbReference type="EMBL" id="MDQ1185949.1"/>
    </source>
</evidence>
<gene>
    <name evidence="1" type="ORF">QE408_003092</name>
</gene>
<organism evidence="1 2">
    <name type="scientific">Agrobacterium larrymoorei</name>
    <dbReference type="NCBI Taxonomy" id="160699"/>
    <lineage>
        <taxon>Bacteria</taxon>
        <taxon>Pseudomonadati</taxon>
        <taxon>Pseudomonadota</taxon>
        <taxon>Alphaproteobacteria</taxon>
        <taxon>Hyphomicrobiales</taxon>
        <taxon>Rhizobiaceae</taxon>
        <taxon>Rhizobium/Agrobacterium group</taxon>
        <taxon>Agrobacterium</taxon>
    </lineage>
</organism>
<sequence>MEMIENPTPFFCLEVREVDPGTVITDERTGLKATVEDNTFVTKGNVIFCTQKTFDALKEKIQ</sequence>
<keyword evidence="2" id="KW-1185">Reference proteome</keyword>
<dbReference type="RefSeq" id="WP_306932579.1">
    <property type="nucleotide sequence ID" value="NZ_JAUTBL010000002.1"/>
</dbReference>
<comment type="caution">
    <text evidence="1">The sequence shown here is derived from an EMBL/GenBank/DDBJ whole genome shotgun (WGS) entry which is preliminary data.</text>
</comment>
<protein>
    <submittedName>
        <fullName evidence="1">Uncharacterized protein</fullName>
    </submittedName>
</protein>
<evidence type="ECO:0000313" key="2">
    <source>
        <dbReference type="Proteomes" id="UP001224781"/>
    </source>
</evidence>
<proteinExistence type="predicted"/>
<reference evidence="1 2" key="1">
    <citation type="submission" date="2023-07" db="EMBL/GenBank/DDBJ databases">
        <title>Functional and genomic diversity of the sorghum phyllosphere microbiome.</title>
        <authorList>
            <person name="Shade A."/>
        </authorList>
    </citation>
    <scope>NUCLEOTIDE SEQUENCE [LARGE SCALE GENOMIC DNA]</scope>
    <source>
        <strain evidence="1 2">SORGH_AS_1126</strain>
    </source>
</reference>
<accession>A0ABU0ULZ1</accession>
<name>A0ABU0ULZ1_9HYPH</name>
<dbReference type="EMBL" id="JAUTBL010000002">
    <property type="protein sequence ID" value="MDQ1185949.1"/>
    <property type="molecule type" value="Genomic_DNA"/>
</dbReference>
<dbReference type="Proteomes" id="UP001224781">
    <property type="component" value="Unassembled WGS sequence"/>
</dbReference>